<evidence type="ECO:0000313" key="2">
    <source>
        <dbReference type="EMBL" id="KAG9458262.1"/>
    </source>
</evidence>
<feature type="region of interest" description="Disordered" evidence="1">
    <location>
        <begin position="101"/>
        <end position="126"/>
    </location>
</feature>
<accession>A0AAV7FDX4</accession>
<proteinExistence type="predicted"/>
<dbReference type="AlphaFoldDB" id="A0AAV7FDX4"/>
<dbReference type="EMBL" id="JAINDJ010000002">
    <property type="protein sequence ID" value="KAG9458262.1"/>
    <property type="molecule type" value="Genomic_DNA"/>
</dbReference>
<evidence type="ECO:0000313" key="3">
    <source>
        <dbReference type="Proteomes" id="UP000825729"/>
    </source>
</evidence>
<name>A0AAV7FDX4_ARIFI</name>
<evidence type="ECO:0000256" key="1">
    <source>
        <dbReference type="SAM" id="MobiDB-lite"/>
    </source>
</evidence>
<sequence length="126" mass="14681">MTQITPANGNTIDFWTDYWLTKESLSDKYPDLFAIARLKKISFNRVIERNAQQQINWEQLQIQKDIKLFRNLFAGDALIPLNLSTPFRKTTTKEQIIFLKESTDQTSSIEGGDFTRPDPTRPEKEL</sequence>
<gene>
    <name evidence="2" type="ORF">H6P81_002770</name>
</gene>
<keyword evidence="3" id="KW-1185">Reference proteome</keyword>
<comment type="caution">
    <text evidence="2">The sequence shown here is derived from an EMBL/GenBank/DDBJ whole genome shotgun (WGS) entry which is preliminary data.</text>
</comment>
<feature type="compositionally biased region" description="Basic and acidic residues" evidence="1">
    <location>
        <begin position="113"/>
        <end position="126"/>
    </location>
</feature>
<protein>
    <submittedName>
        <fullName evidence="2">Uncharacterized protein</fullName>
    </submittedName>
</protein>
<organism evidence="2 3">
    <name type="scientific">Aristolochia fimbriata</name>
    <name type="common">White veined hardy Dutchman's pipe vine</name>
    <dbReference type="NCBI Taxonomy" id="158543"/>
    <lineage>
        <taxon>Eukaryota</taxon>
        <taxon>Viridiplantae</taxon>
        <taxon>Streptophyta</taxon>
        <taxon>Embryophyta</taxon>
        <taxon>Tracheophyta</taxon>
        <taxon>Spermatophyta</taxon>
        <taxon>Magnoliopsida</taxon>
        <taxon>Magnoliidae</taxon>
        <taxon>Piperales</taxon>
        <taxon>Aristolochiaceae</taxon>
        <taxon>Aristolochia</taxon>
    </lineage>
</organism>
<dbReference type="Proteomes" id="UP000825729">
    <property type="component" value="Unassembled WGS sequence"/>
</dbReference>
<reference evidence="2 3" key="1">
    <citation type="submission" date="2021-07" db="EMBL/GenBank/DDBJ databases">
        <title>The Aristolochia fimbriata genome: insights into angiosperm evolution, floral development and chemical biosynthesis.</title>
        <authorList>
            <person name="Jiao Y."/>
        </authorList>
    </citation>
    <scope>NUCLEOTIDE SEQUENCE [LARGE SCALE GENOMIC DNA]</scope>
    <source>
        <strain evidence="2">IBCAS-2021</strain>
        <tissue evidence="2">Leaf</tissue>
    </source>
</reference>